<dbReference type="EMBL" id="JABSTU010000005">
    <property type="protein sequence ID" value="KAH8032362.1"/>
    <property type="molecule type" value="Genomic_DNA"/>
</dbReference>
<gene>
    <name evidence="2" type="ORF">HPB51_024339</name>
</gene>
<accession>A0A9J6EDH4</accession>
<evidence type="ECO:0000313" key="3">
    <source>
        <dbReference type="Proteomes" id="UP000821866"/>
    </source>
</evidence>
<dbReference type="Proteomes" id="UP000821866">
    <property type="component" value="Chromosome 3"/>
</dbReference>
<protein>
    <submittedName>
        <fullName evidence="2">Uncharacterized protein</fullName>
    </submittedName>
</protein>
<feature type="compositionally biased region" description="Polar residues" evidence="1">
    <location>
        <begin position="130"/>
        <end position="142"/>
    </location>
</feature>
<proteinExistence type="predicted"/>
<sequence>MVAYNCLKRPPYLTGHHVGSERSLIYIDGRVGFNEKRRVGAISATETNEQRTKKIGTSRWLHRLHVRFSDAGQPVAAELGLHLSSQFAAIGARPKSSPLPSRLSDWGLTASFTRVTETARVEPESGFGRSEQSPTLGKNSPKSPAAELSRTAVQYWKLQALLNGKPKEDQHDQGVWTVAHARSSPSVKPTTTTYTVTSALCSVPEEVLKTCMAAAAPRMATGDVEPVPPRVPDRPVFDDKDGGKPDPEVLSQGEGLQQKPNRGLPPVPAVESLQASAFDSNLASLDTAKYNDHDSPSCPGRLRYRGLLVSVHNTPQPPLFRELDCLALQG</sequence>
<keyword evidence="3" id="KW-1185">Reference proteome</keyword>
<evidence type="ECO:0000256" key="1">
    <source>
        <dbReference type="SAM" id="MobiDB-lite"/>
    </source>
</evidence>
<organism evidence="2 3">
    <name type="scientific">Rhipicephalus microplus</name>
    <name type="common">Cattle tick</name>
    <name type="synonym">Boophilus microplus</name>
    <dbReference type="NCBI Taxonomy" id="6941"/>
    <lineage>
        <taxon>Eukaryota</taxon>
        <taxon>Metazoa</taxon>
        <taxon>Ecdysozoa</taxon>
        <taxon>Arthropoda</taxon>
        <taxon>Chelicerata</taxon>
        <taxon>Arachnida</taxon>
        <taxon>Acari</taxon>
        <taxon>Parasitiformes</taxon>
        <taxon>Ixodida</taxon>
        <taxon>Ixodoidea</taxon>
        <taxon>Ixodidae</taxon>
        <taxon>Rhipicephalinae</taxon>
        <taxon>Rhipicephalus</taxon>
        <taxon>Boophilus</taxon>
    </lineage>
</organism>
<reference evidence="2" key="1">
    <citation type="journal article" date="2020" name="Cell">
        <title>Large-Scale Comparative Analyses of Tick Genomes Elucidate Their Genetic Diversity and Vector Capacities.</title>
        <authorList>
            <consortium name="Tick Genome and Microbiome Consortium (TIGMIC)"/>
            <person name="Jia N."/>
            <person name="Wang J."/>
            <person name="Shi W."/>
            <person name="Du L."/>
            <person name="Sun Y."/>
            <person name="Zhan W."/>
            <person name="Jiang J.F."/>
            <person name="Wang Q."/>
            <person name="Zhang B."/>
            <person name="Ji P."/>
            <person name="Bell-Sakyi L."/>
            <person name="Cui X.M."/>
            <person name="Yuan T.T."/>
            <person name="Jiang B.G."/>
            <person name="Yang W.F."/>
            <person name="Lam T.T."/>
            <person name="Chang Q.C."/>
            <person name="Ding S.J."/>
            <person name="Wang X.J."/>
            <person name="Zhu J.G."/>
            <person name="Ruan X.D."/>
            <person name="Zhao L."/>
            <person name="Wei J.T."/>
            <person name="Ye R.Z."/>
            <person name="Que T.C."/>
            <person name="Du C.H."/>
            <person name="Zhou Y.H."/>
            <person name="Cheng J.X."/>
            <person name="Dai P.F."/>
            <person name="Guo W.B."/>
            <person name="Han X.H."/>
            <person name="Huang E.J."/>
            <person name="Li L.F."/>
            <person name="Wei W."/>
            <person name="Gao Y.C."/>
            <person name="Liu J.Z."/>
            <person name="Shao H.Z."/>
            <person name="Wang X."/>
            <person name="Wang C.C."/>
            <person name="Yang T.C."/>
            <person name="Huo Q.B."/>
            <person name="Li W."/>
            <person name="Chen H.Y."/>
            <person name="Chen S.E."/>
            <person name="Zhou L.G."/>
            <person name="Ni X.B."/>
            <person name="Tian J.H."/>
            <person name="Sheng Y."/>
            <person name="Liu T."/>
            <person name="Pan Y.S."/>
            <person name="Xia L.Y."/>
            <person name="Li J."/>
            <person name="Zhao F."/>
            <person name="Cao W.C."/>
        </authorList>
    </citation>
    <scope>NUCLEOTIDE SEQUENCE</scope>
    <source>
        <strain evidence="2">Rmic-2018</strain>
    </source>
</reference>
<name>A0A9J6EDH4_RHIMP</name>
<comment type="caution">
    <text evidence="2">The sequence shown here is derived from an EMBL/GenBank/DDBJ whole genome shotgun (WGS) entry which is preliminary data.</text>
</comment>
<evidence type="ECO:0000313" key="2">
    <source>
        <dbReference type="EMBL" id="KAH8032362.1"/>
    </source>
</evidence>
<dbReference type="AlphaFoldDB" id="A0A9J6EDH4"/>
<reference evidence="2" key="2">
    <citation type="submission" date="2021-09" db="EMBL/GenBank/DDBJ databases">
        <authorList>
            <person name="Jia N."/>
            <person name="Wang J."/>
            <person name="Shi W."/>
            <person name="Du L."/>
            <person name="Sun Y."/>
            <person name="Zhan W."/>
            <person name="Jiang J."/>
            <person name="Wang Q."/>
            <person name="Zhang B."/>
            <person name="Ji P."/>
            <person name="Sakyi L.B."/>
            <person name="Cui X."/>
            <person name="Yuan T."/>
            <person name="Jiang B."/>
            <person name="Yang W."/>
            <person name="Lam T.T.-Y."/>
            <person name="Chang Q."/>
            <person name="Ding S."/>
            <person name="Wang X."/>
            <person name="Zhu J."/>
            <person name="Ruan X."/>
            <person name="Zhao L."/>
            <person name="Wei J."/>
            <person name="Que T."/>
            <person name="Du C."/>
            <person name="Cheng J."/>
            <person name="Dai P."/>
            <person name="Han X."/>
            <person name="Huang E."/>
            <person name="Gao Y."/>
            <person name="Liu J."/>
            <person name="Shao H."/>
            <person name="Ye R."/>
            <person name="Li L."/>
            <person name="Wei W."/>
            <person name="Wang X."/>
            <person name="Wang C."/>
            <person name="Huo Q."/>
            <person name="Li W."/>
            <person name="Guo W."/>
            <person name="Chen H."/>
            <person name="Chen S."/>
            <person name="Zhou L."/>
            <person name="Zhou L."/>
            <person name="Ni X."/>
            <person name="Tian J."/>
            <person name="Zhou Y."/>
            <person name="Sheng Y."/>
            <person name="Liu T."/>
            <person name="Pan Y."/>
            <person name="Xia L."/>
            <person name="Li J."/>
            <person name="Zhao F."/>
            <person name="Cao W."/>
        </authorList>
    </citation>
    <scope>NUCLEOTIDE SEQUENCE</scope>
    <source>
        <strain evidence="2">Rmic-2018</strain>
        <tissue evidence="2">Larvae</tissue>
    </source>
</reference>
<feature type="region of interest" description="Disordered" evidence="1">
    <location>
        <begin position="119"/>
        <end position="148"/>
    </location>
</feature>
<feature type="compositionally biased region" description="Basic and acidic residues" evidence="1">
    <location>
        <begin position="231"/>
        <end position="247"/>
    </location>
</feature>
<feature type="region of interest" description="Disordered" evidence="1">
    <location>
        <begin position="219"/>
        <end position="267"/>
    </location>
</feature>